<dbReference type="AlphaFoldDB" id="A0A915I310"/>
<name>A0A915I310_ROMCU</name>
<accession>A0A915I310</accession>
<keyword evidence="1" id="KW-1185">Reference proteome</keyword>
<evidence type="ECO:0000313" key="1">
    <source>
        <dbReference type="Proteomes" id="UP000887565"/>
    </source>
</evidence>
<proteinExistence type="predicted"/>
<dbReference type="Proteomes" id="UP000887565">
    <property type="component" value="Unplaced"/>
</dbReference>
<organism evidence="1 2">
    <name type="scientific">Romanomermis culicivorax</name>
    <name type="common">Nematode worm</name>
    <dbReference type="NCBI Taxonomy" id="13658"/>
    <lineage>
        <taxon>Eukaryota</taxon>
        <taxon>Metazoa</taxon>
        <taxon>Ecdysozoa</taxon>
        <taxon>Nematoda</taxon>
        <taxon>Enoplea</taxon>
        <taxon>Dorylaimia</taxon>
        <taxon>Mermithida</taxon>
        <taxon>Mermithoidea</taxon>
        <taxon>Mermithidae</taxon>
        <taxon>Romanomermis</taxon>
    </lineage>
</organism>
<sequence length="67" mass="7761">MHNKVASMDFPKLDQTRFSRSSSPSSWSLLNSFHAVVSTFNLFTNSAKEVYLCINFWYCPHQSWIIG</sequence>
<evidence type="ECO:0000313" key="2">
    <source>
        <dbReference type="WBParaSite" id="nRc.2.0.1.t08111-RA"/>
    </source>
</evidence>
<reference evidence="2" key="1">
    <citation type="submission" date="2022-11" db="UniProtKB">
        <authorList>
            <consortium name="WormBaseParasite"/>
        </authorList>
    </citation>
    <scope>IDENTIFICATION</scope>
</reference>
<dbReference type="WBParaSite" id="nRc.2.0.1.t08111-RA">
    <property type="protein sequence ID" value="nRc.2.0.1.t08111-RA"/>
    <property type="gene ID" value="nRc.2.0.1.g08111"/>
</dbReference>
<protein>
    <submittedName>
        <fullName evidence="2">Ovule protein</fullName>
    </submittedName>
</protein>